<organism evidence="1 2">
    <name type="scientific">Duganella lactea</name>
    <dbReference type="NCBI Taxonomy" id="2692173"/>
    <lineage>
        <taxon>Bacteria</taxon>
        <taxon>Pseudomonadati</taxon>
        <taxon>Pseudomonadota</taxon>
        <taxon>Betaproteobacteria</taxon>
        <taxon>Burkholderiales</taxon>
        <taxon>Oxalobacteraceae</taxon>
        <taxon>Telluria group</taxon>
        <taxon>Duganella</taxon>
    </lineage>
</organism>
<evidence type="ECO:0000313" key="1">
    <source>
        <dbReference type="EMBL" id="MYM85294.1"/>
    </source>
</evidence>
<comment type="caution">
    <text evidence="1">The sequence shown here is derived from an EMBL/GenBank/DDBJ whole genome shotgun (WGS) entry which is preliminary data.</text>
</comment>
<accession>A0A6L8MTG9</accession>
<reference evidence="1 2" key="1">
    <citation type="submission" date="2019-12" db="EMBL/GenBank/DDBJ databases">
        <title>Novel species isolated from a subtropical stream in China.</title>
        <authorList>
            <person name="Lu H."/>
        </authorList>
    </citation>
    <scope>NUCLEOTIDE SEQUENCE [LARGE SCALE GENOMIC DNA]</scope>
    <source>
        <strain evidence="1 2">FT50W</strain>
    </source>
</reference>
<dbReference type="AlphaFoldDB" id="A0A6L8MTG9"/>
<dbReference type="Proteomes" id="UP000474565">
    <property type="component" value="Unassembled WGS sequence"/>
</dbReference>
<name>A0A6L8MTG9_9BURK</name>
<protein>
    <submittedName>
        <fullName evidence="1">Response regulator</fullName>
    </submittedName>
</protein>
<dbReference type="EMBL" id="WWCP01000057">
    <property type="protein sequence ID" value="MYM85294.1"/>
    <property type="molecule type" value="Genomic_DNA"/>
</dbReference>
<proteinExistence type="predicted"/>
<sequence length="138" mass="15101">MNDRALKNLNMLREEEQPLLRRAVSMTARSPGLDTVHEAASVQTGQTHAARARLPRAVISIDCGAEPGCFYNLGLLDKVRNGMSASDAAIPIAVMVDQATTDLMRELRERQINRVVLNPFRPKILLDAFASFGGAATR</sequence>
<dbReference type="RefSeq" id="WP_161021610.1">
    <property type="nucleotide sequence ID" value="NZ_WWCP01000057.1"/>
</dbReference>
<gene>
    <name evidence="1" type="ORF">GTP44_25565</name>
</gene>
<evidence type="ECO:0000313" key="2">
    <source>
        <dbReference type="Proteomes" id="UP000474565"/>
    </source>
</evidence>